<feature type="region of interest" description="Disordered" evidence="1">
    <location>
        <begin position="28"/>
        <end position="61"/>
    </location>
</feature>
<sequence>MEVLLVIGRLLATIGAAAARGAVPAGVRRDDRCGRAPGRAPGPREECGAARGAEAGWSRRGRRTEDRPDIYRIVETCF</sequence>
<reference evidence="2 3" key="1">
    <citation type="submission" date="2019-07" db="EMBL/GenBank/DDBJ databases">
        <title>Whole genome shotgun sequence of Kocuria turfanensis NBRC 107627.</title>
        <authorList>
            <person name="Hosoyama A."/>
            <person name="Uohara A."/>
            <person name="Ohji S."/>
            <person name="Ichikawa N."/>
        </authorList>
    </citation>
    <scope>NUCLEOTIDE SEQUENCE [LARGE SCALE GENOMIC DNA]</scope>
    <source>
        <strain evidence="2 3">NBRC 107627</strain>
    </source>
</reference>
<name>A0A512IEH1_9MICC</name>
<evidence type="ECO:0000256" key="1">
    <source>
        <dbReference type="SAM" id="MobiDB-lite"/>
    </source>
</evidence>
<proteinExistence type="predicted"/>
<protein>
    <submittedName>
        <fullName evidence="2">Uncharacterized protein</fullName>
    </submittedName>
</protein>
<dbReference type="AlphaFoldDB" id="A0A512IEH1"/>
<accession>A0A512IEH1</accession>
<dbReference type="EMBL" id="BJZS01000071">
    <property type="protein sequence ID" value="GEO96103.1"/>
    <property type="molecule type" value="Genomic_DNA"/>
</dbReference>
<organism evidence="2 3">
    <name type="scientific">Kocuria turfanensis</name>
    <dbReference type="NCBI Taxonomy" id="388357"/>
    <lineage>
        <taxon>Bacteria</taxon>
        <taxon>Bacillati</taxon>
        <taxon>Actinomycetota</taxon>
        <taxon>Actinomycetes</taxon>
        <taxon>Micrococcales</taxon>
        <taxon>Micrococcaceae</taxon>
        <taxon>Kocuria</taxon>
    </lineage>
</organism>
<dbReference type="Proteomes" id="UP000321103">
    <property type="component" value="Unassembled WGS sequence"/>
</dbReference>
<keyword evidence="3" id="KW-1185">Reference proteome</keyword>
<gene>
    <name evidence="2" type="ORF">KTU01_22260</name>
</gene>
<comment type="caution">
    <text evidence="2">The sequence shown here is derived from an EMBL/GenBank/DDBJ whole genome shotgun (WGS) entry which is preliminary data.</text>
</comment>
<evidence type="ECO:0000313" key="3">
    <source>
        <dbReference type="Proteomes" id="UP000321103"/>
    </source>
</evidence>
<evidence type="ECO:0000313" key="2">
    <source>
        <dbReference type="EMBL" id="GEO96103.1"/>
    </source>
</evidence>